<evidence type="ECO:0000259" key="1">
    <source>
        <dbReference type="PROSITE" id="PS50925"/>
    </source>
</evidence>
<comment type="caution">
    <text evidence="2">The sequence shown here is derived from an EMBL/GenBank/DDBJ whole genome shotgun (WGS) entry which is preliminary data.</text>
</comment>
<dbReference type="EMBL" id="RAXV01000026">
    <property type="protein sequence ID" value="RKG30234.1"/>
    <property type="molecule type" value="Genomic_DNA"/>
</dbReference>
<dbReference type="PROSITE" id="PS50925">
    <property type="entry name" value="BLUF"/>
    <property type="match status" value="1"/>
</dbReference>
<dbReference type="SUPFAM" id="SSF54975">
    <property type="entry name" value="Acylphosphatase/BLUF domain-like"/>
    <property type="match status" value="1"/>
</dbReference>
<name>A0A3A8EJP0_9GAMM</name>
<dbReference type="Pfam" id="PF04940">
    <property type="entry name" value="BLUF"/>
    <property type="match status" value="1"/>
</dbReference>
<dbReference type="GO" id="GO:0009882">
    <property type="term" value="F:blue light photoreceptor activity"/>
    <property type="evidence" value="ECO:0007669"/>
    <property type="project" value="InterPro"/>
</dbReference>
<dbReference type="Proteomes" id="UP000282388">
    <property type="component" value="Unassembled WGS sequence"/>
</dbReference>
<dbReference type="InterPro" id="IPR007024">
    <property type="entry name" value="BLUF_domain"/>
</dbReference>
<dbReference type="AlphaFoldDB" id="A0A3A8EJP0"/>
<protein>
    <submittedName>
        <fullName evidence="2">BLUF domain-containing protein</fullName>
    </submittedName>
</protein>
<dbReference type="OrthoDB" id="557705at2"/>
<dbReference type="SMART" id="SM01034">
    <property type="entry name" value="BLUF"/>
    <property type="match status" value="1"/>
</dbReference>
<keyword evidence="3" id="KW-1185">Reference proteome</keyword>
<sequence length="154" mass="18331">MMRLCYASIRQELHNDLLQDLSDILAAARNFNQLNGIHGVLYYAEDYFFQCLEGDAELLEKLYAKIERDPRHHQLLRFANICIEQQYFKHWSMKYVNRHSAVSNLFTKFGLKSFLPHQLTEDQIPVLLEMLHKLENDSLRNQAGYKNRGYQNFF</sequence>
<accession>A0A3A8EJP0</accession>
<dbReference type="GO" id="GO:0071949">
    <property type="term" value="F:FAD binding"/>
    <property type="evidence" value="ECO:0007669"/>
    <property type="project" value="InterPro"/>
</dbReference>
<evidence type="ECO:0000313" key="3">
    <source>
        <dbReference type="Proteomes" id="UP000282388"/>
    </source>
</evidence>
<proteinExistence type="predicted"/>
<organism evidence="2 3">
    <name type="scientific">Acinetobacter tianfuensis</name>
    <dbReference type="NCBI Taxonomy" id="2419603"/>
    <lineage>
        <taxon>Bacteria</taxon>
        <taxon>Pseudomonadati</taxon>
        <taxon>Pseudomonadota</taxon>
        <taxon>Gammaproteobacteria</taxon>
        <taxon>Moraxellales</taxon>
        <taxon>Moraxellaceae</taxon>
        <taxon>Acinetobacter</taxon>
    </lineage>
</organism>
<feature type="domain" description="BLUF" evidence="1">
    <location>
        <begin position="1"/>
        <end position="94"/>
    </location>
</feature>
<dbReference type="InterPro" id="IPR036046">
    <property type="entry name" value="Acylphosphatase-like_dom_sf"/>
</dbReference>
<dbReference type="Gene3D" id="3.30.70.100">
    <property type="match status" value="1"/>
</dbReference>
<gene>
    <name evidence="2" type="ORF">D7V32_11780</name>
</gene>
<dbReference type="RefSeq" id="WP_120403055.1">
    <property type="nucleotide sequence ID" value="NZ_RAXV01000026.1"/>
</dbReference>
<evidence type="ECO:0000313" key="2">
    <source>
        <dbReference type="EMBL" id="RKG30234.1"/>
    </source>
</evidence>
<reference evidence="2 3" key="1">
    <citation type="submission" date="2018-09" db="EMBL/GenBank/DDBJ databases">
        <title>The draft genome of Acinetobacter spp. strains.</title>
        <authorList>
            <person name="Qin J."/>
            <person name="Feng Y."/>
            <person name="Zong Z."/>
        </authorList>
    </citation>
    <scope>NUCLEOTIDE SEQUENCE [LARGE SCALE GENOMIC DNA]</scope>
    <source>
        <strain evidence="2 3">WCHAc060012</strain>
    </source>
</reference>